<dbReference type="Ensembl" id="ENSAPOT00000007890.1">
    <property type="protein sequence ID" value="ENSAPOP00000005711.1"/>
    <property type="gene ID" value="ENSAPOG00000007440.1"/>
</dbReference>
<name>A0A3Q1EM89_9TELE</name>
<sequence length="112" mass="13056">MAFIQQPAQVVMVTTTSQGPSAWSTDMCDCCTDMGTCKSTKRLLFNSSDFRLQFTAADEASQLSWNYRYLWRGILYAPLRHEKALQHPCKAEYTFKYMYCRYTCLKYTAQKN</sequence>
<protein>
    <submittedName>
        <fullName evidence="1">Uncharacterized protein</fullName>
    </submittedName>
</protein>
<accession>A0A3Q1EM89</accession>
<reference evidence="1" key="2">
    <citation type="submission" date="2025-09" db="UniProtKB">
        <authorList>
            <consortium name="Ensembl"/>
        </authorList>
    </citation>
    <scope>IDENTIFICATION</scope>
</reference>
<keyword evidence="2" id="KW-1185">Reference proteome</keyword>
<evidence type="ECO:0000313" key="2">
    <source>
        <dbReference type="Proteomes" id="UP000257200"/>
    </source>
</evidence>
<proteinExistence type="predicted"/>
<dbReference type="Proteomes" id="UP000257200">
    <property type="component" value="Unplaced"/>
</dbReference>
<evidence type="ECO:0000313" key="1">
    <source>
        <dbReference type="Ensembl" id="ENSAPOP00000005711.1"/>
    </source>
</evidence>
<dbReference type="GeneTree" id="ENSGT00940000181075"/>
<dbReference type="InParanoid" id="A0A3Q1EM89"/>
<dbReference type="AlphaFoldDB" id="A0A3Q1EM89"/>
<reference evidence="1" key="1">
    <citation type="submission" date="2025-08" db="UniProtKB">
        <authorList>
            <consortium name="Ensembl"/>
        </authorList>
    </citation>
    <scope>IDENTIFICATION</scope>
</reference>
<organism evidence="1 2">
    <name type="scientific">Acanthochromis polyacanthus</name>
    <name type="common">spiny chromis</name>
    <dbReference type="NCBI Taxonomy" id="80966"/>
    <lineage>
        <taxon>Eukaryota</taxon>
        <taxon>Metazoa</taxon>
        <taxon>Chordata</taxon>
        <taxon>Craniata</taxon>
        <taxon>Vertebrata</taxon>
        <taxon>Euteleostomi</taxon>
        <taxon>Actinopterygii</taxon>
        <taxon>Neopterygii</taxon>
        <taxon>Teleostei</taxon>
        <taxon>Neoteleostei</taxon>
        <taxon>Acanthomorphata</taxon>
        <taxon>Ovalentaria</taxon>
        <taxon>Pomacentridae</taxon>
        <taxon>Acanthochromis</taxon>
    </lineage>
</organism>